<keyword evidence="2" id="KW-0472">Membrane</keyword>
<dbReference type="Proteomes" id="UP000827892">
    <property type="component" value="Chromosome I"/>
</dbReference>
<accession>A0AAE9DU91</accession>
<feature type="compositionally biased region" description="Low complexity" evidence="1">
    <location>
        <begin position="131"/>
        <end position="144"/>
    </location>
</feature>
<feature type="compositionally biased region" description="Polar residues" evidence="1">
    <location>
        <begin position="225"/>
        <end position="243"/>
    </location>
</feature>
<sequence>MNGTTNLTDASAIEKRLEEINETLSSISAKEVLFIITLSFLAVFAAINMCLLILERRKKRKQNSVPQAIVIQPNNAKQDSKAGRNDKSKMSSSGYEKDVLPSKSMKMKVSISPSMSTLKKTRAPSKESTTEDSQTSRTDTSQTEKITKKPPVPPTANVSLPPLENAASADVTTAVEPGAPNPSSSNSTTAPATPTANSQVQNVAPVVPAAVSSQKSESSQSQESGMTSFTVPEDPNSNRSKTPITAPKETTALKEIAPATPTATTLSGASSISTAPSEGGKTGDVVTAKDLTLAKSPMTPVGRTPEVTIPPASIPPVITTTPPPNSEKKI</sequence>
<dbReference type="AlphaFoldDB" id="A0AAE9DU91"/>
<feature type="compositionally biased region" description="Basic and acidic residues" evidence="1">
    <location>
        <begin position="78"/>
        <end position="100"/>
    </location>
</feature>
<evidence type="ECO:0000256" key="2">
    <source>
        <dbReference type="SAM" id="Phobius"/>
    </source>
</evidence>
<keyword evidence="2" id="KW-1133">Transmembrane helix</keyword>
<evidence type="ECO:0000313" key="4">
    <source>
        <dbReference type="Proteomes" id="UP000827892"/>
    </source>
</evidence>
<gene>
    <name evidence="3" type="ORF">L3Y34_015293</name>
</gene>
<organism evidence="3 4">
    <name type="scientific">Caenorhabditis briggsae</name>
    <dbReference type="NCBI Taxonomy" id="6238"/>
    <lineage>
        <taxon>Eukaryota</taxon>
        <taxon>Metazoa</taxon>
        <taxon>Ecdysozoa</taxon>
        <taxon>Nematoda</taxon>
        <taxon>Chromadorea</taxon>
        <taxon>Rhabditida</taxon>
        <taxon>Rhabditina</taxon>
        <taxon>Rhabditomorpha</taxon>
        <taxon>Rhabditoidea</taxon>
        <taxon>Rhabditidae</taxon>
        <taxon>Peloderinae</taxon>
        <taxon>Caenorhabditis</taxon>
    </lineage>
</organism>
<feature type="compositionally biased region" description="Low complexity" evidence="1">
    <location>
        <begin position="181"/>
        <end position="224"/>
    </location>
</feature>
<reference evidence="3 4" key="1">
    <citation type="submission" date="2022-05" db="EMBL/GenBank/DDBJ databases">
        <title>Chromosome-level reference genomes for two strains of Caenorhabditis briggsae: an improved platform for comparative genomics.</title>
        <authorList>
            <person name="Stevens L."/>
            <person name="Andersen E.C."/>
        </authorList>
    </citation>
    <scope>NUCLEOTIDE SEQUENCE [LARGE SCALE GENOMIC DNA]</scope>
    <source>
        <strain evidence="3">QX1410_ONT</strain>
        <tissue evidence="3">Whole-organism</tissue>
    </source>
</reference>
<feature type="compositionally biased region" description="Pro residues" evidence="1">
    <location>
        <begin position="321"/>
        <end position="330"/>
    </location>
</feature>
<protein>
    <submittedName>
        <fullName evidence="3">Uncharacterized protein</fullName>
    </submittedName>
</protein>
<feature type="compositionally biased region" description="Low complexity" evidence="1">
    <location>
        <begin position="309"/>
        <end position="320"/>
    </location>
</feature>
<name>A0AAE9DU91_CAEBR</name>
<evidence type="ECO:0000256" key="1">
    <source>
        <dbReference type="SAM" id="MobiDB-lite"/>
    </source>
</evidence>
<proteinExistence type="predicted"/>
<evidence type="ECO:0000313" key="3">
    <source>
        <dbReference type="EMBL" id="ULU11795.1"/>
    </source>
</evidence>
<dbReference type="EMBL" id="CP090891">
    <property type="protein sequence ID" value="ULU11795.1"/>
    <property type="molecule type" value="Genomic_DNA"/>
</dbReference>
<feature type="transmembrane region" description="Helical" evidence="2">
    <location>
        <begin position="32"/>
        <end position="54"/>
    </location>
</feature>
<feature type="compositionally biased region" description="Polar residues" evidence="1">
    <location>
        <begin position="261"/>
        <end position="276"/>
    </location>
</feature>
<feature type="region of interest" description="Disordered" evidence="1">
    <location>
        <begin position="62"/>
        <end position="330"/>
    </location>
</feature>
<keyword evidence="2" id="KW-0812">Transmembrane</keyword>